<dbReference type="AlphaFoldDB" id="A0A662Z6R2"/>
<keyword evidence="3" id="KW-1185">Reference proteome</keyword>
<feature type="transmembrane region" description="Helical" evidence="1">
    <location>
        <begin position="177"/>
        <end position="198"/>
    </location>
</feature>
<evidence type="ECO:0000256" key="1">
    <source>
        <dbReference type="SAM" id="Phobius"/>
    </source>
</evidence>
<gene>
    <name evidence="2" type="ORF">SAMN05192557_2020</name>
</gene>
<accession>A0A662Z6R2</accession>
<evidence type="ECO:0008006" key="4">
    <source>
        <dbReference type="Google" id="ProtNLM"/>
    </source>
</evidence>
<evidence type="ECO:0000313" key="2">
    <source>
        <dbReference type="EMBL" id="SEW18311.1"/>
    </source>
</evidence>
<keyword evidence="1" id="KW-0812">Transmembrane</keyword>
<dbReference type="Proteomes" id="UP000243605">
    <property type="component" value="Unassembled WGS sequence"/>
</dbReference>
<feature type="transmembrane region" description="Helical" evidence="1">
    <location>
        <begin position="127"/>
        <end position="144"/>
    </location>
</feature>
<name>A0A662Z6R2_9STAP</name>
<dbReference type="OrthoDB" id="2084134at2"/>
<organism evidence="2 3">
    <name type="scientific">Aliicoccus persicus</name>
    <dbReference type="NCBI Taxonomy" id="930138"/>
    <lineage>
        <taxon>Bacteria</taxon>
        <taxon>Bacillati</taxon>
        <taxon>Bacillota</taxon>
        <taxon>Bacilli</taxon>
        <taxon>Bacillales</taxon>
        <taxon>Staphylococcaceae</taxon>
        <taxon>Aliicoccus</taxon>
    </lineage>
</organism>
<feature type="transmembrane region" description="Helical" evidence="1">
    <location>
        <begin position="12"/>
        <end position="45"/>
    </location>
</feature>
<dbReference type="EMBL" id="FOIT01000007">
    <property type="protein sequence ID" value="SEW18311.1"/>
    <property type="molecule type" value="Genomic_DNA"/>
</dbReference>
<evidence type="ECO:0000313" key="3">
    <source>
        <dbReference type="Proteomes" id="UP000243605"/>
    </source>
</evidence>
<dbReference type="InterPro" id="IPR021354">
    <property type="entry name" value="DUF2975"/>
</dbReference>
<feature type="transmembrane region" description="Helical" evidence="1">
    <location>
        <begin position="86"/>
        <end position="107"/>
    </location>
</feature>
<sequence length="216" mass="24731">MEPVKAEKQFNRFVSLFYVLSFIPIVILSLAVVGIVIGIIVVLVASDSIVNLIKNVPFTELTVELEQFGLLSNEVTENLVINQLPIILVMLSSMVVMFLLISITIFINRWLKNLKDGNFFDEKNSKYVEYVGYTIITLSIWYGVQELAGSYMAVDFFESNPEIMSHFTDVLFDFSDMITYSFSIDVVMLFIGVLVWMIGRVFKYGTYLQNEYDQTV</sequence>
<proteinExistence type="predicted"/>
<keyword evidence="1" id="KW-0472">Membrane</keyword>
<dbReference type="RefSeq" id="WP_091476633.1">
    <property type="nucleotide sequence ID" value="NZ_FOIT01000007.1"/>
</dbReference>
<keyword evidence="1" id="KW-1133">Transmembrane helix</keyword>
<dbReference type="Pfam" id="PF11188">
    <property type="entry name" value="DUF2975"/>
    <property type="match status" value="1"/>
</dbReference>
<protein>
    <recommendedName>
        <fullName evidence="4">DUF2975 domain-containing protein</fullName>
    </recommendedName>
</protein>
<reference evidence="2 3" key="1">
    <citation type="submission" date="2016-10" db="EMBL/GenBank/DDBJ databases">
        <authorList>
            <person name="Varghese N."/>
            <person name="Submissions S."/>
        </authorList>
    </citation>
    <scope>NUCLEOTIDE SEQUENCE [LARGE SCALE GENOMIC DNA]</scope>
    <source>
        <strain evidence="2 3">IBRC-M10081</strain>
    </source>
</reference>